<dbReference type="InterPro" id="IPR002725">
    <property type="entry name" value="YgjP-like_metallopeptidase"/>
</dbReference>
<dbReference type="PANTHER" id="PTHR30399">
    <property type="entry name" value="UNCHARACTERIZED PROTEIN YGJP"/>
    <property type="match status" value="1"/>
</dbReference>
<dbReference type="AlphaFoldDB" id="A0A1R4HJ34"/>
<organism evidence="2 3">
    <name type="scientific">Crenothrix polyspora</name>
    <dbReference type="NCBI Taxonomy" id="360316"/>
    <lineage>
        <taxon>Bacteria</taxon>
        <taxon>Pseudomonadati</taxon>
        <taxon>Pseudomonadota</taxon>
        <taxon>Gammaproteobacteria</taxon>
        <taxon>Methylococcales</taxon>
        <taxon>Crenotrichaceae</taxon>
        <taxon>Crenothrix</taxon>
    </lineage>
</organism>
<dbReference type="Proteomes" id="UP000195442">
    <property type="component" value="Unassembled WGS sequence"/>
</dbReference>
<keyword evidence="3" id="KW-1185">Reference proteome</keyword>
<dbReference type="EMBL" id="FUKJ01000461">
    <property type="protein sequence ID" value="SJM96243.1"/>
    <property type="molecule type" value="Genomic_DNA"/>
</dbReference>
<dbReference type="InterPro" id="IPR053136">
    <property type="entry name" value="UTP_pyrophosphatase-like"/>
</dbReference>
<dbReference type="Gene3D" id="3.30.2010.10">
    <property type="entry name" value="Metalloproteases ('zincins'), catalytic domain"/>
    <property type="match status" value="1"/>
</dbReference>
<gene>
    <name evidence="2" type="ORF">CRENPOLYSF2_930002</name>
</gene>
<dbReference type="Pfam" id="PF01863">
    <property type="entry name" value="YgjP-like"/>
    <property type="match status" value="1"/>
</dbReference>
<feature type="domain" description="YgjP-like metallopeptidase" evidence="1">
    <location>
        <begin position="30"/>
        <end position="240"/>
    </location>
</feature>
<sequence length="247" mass="28917">MQEDVSSLLVHFVWFGATKICFSLNYANRKTLAIHVYPNGKVSVDAPLLADTERIYAKVKKRASWILKQQRQFATYPVTLSERRFVSGETHRYLGRQYRLKIMAGNDEMVKLMRGVLQVETQKPQDSLHVKKLLRAWYRLKALSVFTERYAQCVQCVEFLDIHHDKGFHLRIMPKRWGSCTAKGIVTLNPELVAAPKDCIDYVITHELCHLKEHNHGQAFYRLLTAAMPDWELRRKRLNEMVELRFV</sequence>
<dbReference type="OrthoDB" id="9811177at2"/>
<evidence type="ECO:0000313" key="3">
    <source>
        <dbReference type="Proteomes" id="UP000195442"/>
    </source>
</evidence>
<name>A0A1R4HJ34_9GAMM</name>
<reference evidence="3" key="1">
    <citation type="submission" date="2017-02" db="EMBL/GenBank/DDBJ databases">
        <authorList>
            <person name="Daims H."/>
        </authorList>
    </citation>
    <scope>NUCLEOTIDE SEQUENCE [LARGE SCALE GENOMIC DNA]</scope>
</reference>
<accession>A0A1R4HJ34</accession>
<evidence type="ECO:0000313" key="2">
    <source>
        <dbReference type="EMBL" id="SJM96243.1"/>
    </source>
</evidence>
<dbReference type="PANTHER" id="PTHR30399:SF1">
    <property type="entry name" value="UTP PYROPHOSPHATASE"/>
    <property type="match status" value="1"/>
</dbReference>
<proteinExistence type="predicted"/>
<dbReference type="CDD" id="cd07344">
    <property type="entry name" value="M48_yhfN_like"/>
    <property type="match status" value="1"/>
</dbReference>
<evidence type="ECO:0000259" key="1">
    <source>
        <dbReference type="Pfam" id="PF01863"/>
    </source>
</evidence>
<protein>
    <recommendedName>
        <fullName evidence="1">YgjP-like metallopeptidase domain-containing protein</fullName>
    </recommendedName>
</protein>